<keyword evidence="3 10" id="KW-0716">Sensory transduction</keyword>
<evidence type="ECO:0000256" key="5">
    <source>
        <dbReference type="ARBA" id="ARBA00022725"/>
    </source>
</evidence>
<dbReference type="GO" id="GO:0004984">
    <property type="term" value="F:olfactory receptor activity"/>
    <property type="evidence" value="ECO:0007669"/>
    <property type="project" value="InterPro"/>
</dbReference>
<gene>
    <name evidence="11" type="primary">Or169</name>
    <name evidence="11" type="ORF">DALL_DALL000045</name>
</gene>
<feature type="transmembrane region" description="Helical" evidence="10">
    <location>
        <begin position="205"/>
        <end position="226"/>
    </location>
</feature>
<dbReference type="PANTHER" id="PTHR21137:SF35">
    <property type="entry name" value="ODORANT RECEPTOR 19A-RELATED"/>
    <property type="match status" value="1"/>
</dbReference>
<dbReference type="GO" id="GO:0005549">
    <property type="term" value="F:odorant binding"/>
    <property type="evidence" value="ECO:0007669"/>
    <property type="project" value="InterPro"/>
</dbReference>
<evidence type="ECO:0000256" key="7">
    <source>
        <dbReference type="ARBA" id="ARBA00023136"/>
    </source>
</evidence>
<evidence type="ECO:0000256" key="8">
    <source>
        <dbReference type="ARBA" id="ARBA00023170"/>
    </source>
</evidence>
<keyword evidence="5 10" id="KW-0552">Olfaction</keyword>
<dbReference type="AlphaFoldDB" id="A0A4E0S3N7"/>
<accession>A0A4E0S3N7</accession>
<keyword evidence="9 10" id="KW-0807">Transducer</keyword>
<dbReference type="GO" id="GO:0005886">
    <property type="term" value="C:plasma membrane"/>
    <property type="evidence" value="ECO:0007669"/>
    <property type="project" value="UniProtKB-SubCell"/>
</dbReference>
<feature type="transmembrane region" description="Helical" evidence="10">
    <location>
        <begin position="43"/>
        <end position="61"/>
    </location>
</feature>
<evidence type="ECO:0000256" key="2">
    <source>
        <dbReference type="ARBA" id="ARBA00022475"/>
    </source>
</evidence>
<sequence>MDISASERAEKTKIELQEYYRFRRNIKYWAYFSGSWPIKDANFFYRALPFLVFTSTSLICIQQFRFVFANITNIGVMVGGFSLGTSFLSVAMKVALFKFHRLRLLEIHTILDGFHKESLADENSRYFVLEKLTGFRRLTKILSICVLFGCVFCIIGPMLLFVAQIRRNIRPLKYTLPTPAVYPWNTHDIGLLYILTFIYESYNVIAIGVVTLGIDGLFEFYIFFVIGQLRVLSEQMINFKATDDHNAIVRQWVTKFLVLKKCCQMLQTIYGPIILWQVVTNSTVICTVLFQVTHVSGISIGRYLLIFGYSGTKIMQTYLYSWAGSSLTAESEALGKSVYFCDWVSNGCQRLRTSVLIILTQKPLVIVAAGCVYISLDMFLMTLNTAVSYFFLLQTFEEKAS</sequence>
<evidence type="ECO:0000256" key="10">
    <source>
        <dbReference type="RuleBase" id="RU351113"/>
    </source>
</evidence>
<dbReference type="PANTHER" id="PTHR21137">
    <property type="entry name" value="ODORANT RECEPTOR"/>
    <property type="match status" value="1"/>
</dbReference>
<keyword evidence="8 10" id="KW-0675">Receptor</keyword>
<organism evidence="11 12">
    <name type="scientific">Diachasma alloeum</name>
    <dbReference type="NCBI Taxonomy" id="454923"/>
    <lineage>
        <taxon>Eukaryota</taxon>
        <taxon>Metazoa</taxon>
        <taxon>Ecdysozoa</taxon>
        <taxon>Arthropoda</taxon>
        <taxon>Hexapoda</taxon>
        <taxon>Insecta</taxon>
        <taxon>Pterygota</taxon>
        <taxon>Neoptera</taxon>
        <taxon>Endopterygota</taxon>
        <taxon>Hymenoptera</taxon>
        <taxon>Apocrita</taxon>
        <taxon>Ichneumonoidea</taxon>
        <taxon>Braconidae</taxon>
        <taxon>Opiinae</taxon>
        <taxon>Diachasma</taxon>
    </lineage>
</organism>
<feature type="transmembrane region" description="Helical" evidence="10">
    <location>
        <begin position="364"/>
        <end position="392"/>
    </location>
</feature>
<reference evidence="11" key="1">
    <citation type="submission" date="2019-02" db="EMBL/GenBank/DDBJ databases">
        <title>Genome of the parasitoid wasp Diachasma alloeum, an emerging model for ecological speciation and transitions to asexual reproduction.</title>
        <authorList>
            <person name="Robertson H.M."/>
            <person name="Walden K.K."/>
            <person name="Tvedte E.S."/>
            <person name="Hood G.R."/>
            <person name="Feder J.L."/>
            <person name="Forbes A.A."/>
            <person name="Logsdon J.M."/>
            <person name="Mcelroy K.E."/>
        </authorList>
    </citation>
    <scope>NUCLEOTIDE SEQUENCE [LARGE SCALE GENOMIC DNA]</scope>
    <source>
        <strain evidence="11">Michigan</strain>
    </source>
</reference>
<proteinExistence type="inferred from homology"/>
<dbReference type="OrthoDB" id="7548151at2759"/>
<comment type="similarity">
    <text evidence="10">Belongs to the insect chemoreceptor superfamily. Heteromeric odorant receptor channel (TC 1.A.69) family.</text>
</comment>
<evidence type="ECO:0000256" key="1">
    <source>
        <dbReference type="ARBA" id="ARBA00004651"/>
    </source>
</evidence>
<name>A0A4E0S3N7_9HYME</name>
<dbReference type="Pfam" id="PF02949">
    <property type="entry name" value="7tm_6"/>
    <property type="match status" value="1"/>
</dbReference>
<keyword evidence="7 10" id="KW-0472">Membrane</keyword>
<comment type="caution">
    <text evidence="10">Lacks conserved residue(s) required for the propagation of feature annotation.</text>
</comment>
<keyword evidence="6 10" id="KW-1133">Transmembrane helix</keyword>
<evidence type="ECO:0000313" key="11">
    <source>
        <dbReference type="EMBL" id="THK32885.1"/>
    </source>
</evidence>
<comment type="subcellular location">
    <subcellularLocation>
        <location evidence="1 10">Cell membrane</location>
        <topology evidence="1 10">Multi-pass membrane protein</topology>
    </subcellularLocation>
</comment>
<dbReference type="Proteomes" id="UP000297026">
    <property type="component" value="Unassembled WGS sequence"/>
</dbReference>
<dbReference type="GO" id="GO:0007165">
    <property type="term" value="P:signal transduction"/>
    <property type="evidence" value="ECO:0007669"/>
    <property type="project" value="UniProtKB-KW"/>
</dbReference>
<evidence type="ECO:0000256" key="9">
    <source>
        <dbReference type="ARBA" id="ARBA00023224"/>
    </source>
</evidence>
<evidence type="ECO:0000256" key="3">
    <source>
        <dbReference type="ARBA" id="ARBA00022606"/>
    </source>
</evidence>
<dbReference type="EMBL" id="ML158563">
    <property type="protein sequence ID" value="THK32885.1"/>
    <property type="molecule type" value="Genomic_DNA"/>
</dbReference>
<protein>
    <recommendedName>
        <fullName evidence="10">Odorant receptor</fullName>
    </recommendedName>
</protein>
<evidence type="ECO:0000313" key="12">
    <source>
        <dbReference type="Proteomes" id="UP000297026"/>
    </source>
</evidence>
<feature type="transmembrane region" description="Helical" evidence="10">
    <location>
        <begin position="73"/>
        <end position="96"/>
    </location>
</feature>
<dbReference type="InterPro" id="IPR004117">
    <property type="entry name" value="7tm6_olfct_rcpt"/>
</dbReference>
<keyword evidence="12" id="KW-1185">Reference proteome</keyword>
<evidence type="ECO:0000256" key="6">
    <source>
        <dbReference type="ARBA" id="ARBA00022989"/>
    </source>
</evidence>
<evidence type="ECO:0000256" key="4">
    <source>
        <dbReference type="ARBA" id="ARBA00022692"/>
    </source>
</evidence>
<feature type="transmembrane region" description="Helical" evidence="10">
    <location>
        <begin position="141"/>
        <end position="162"/>
    </location>
</feature>
<keyword evidence="4 10" id="KW-0812">Transmembrane</keyword>
<keyword evidence="2" id="KW-1003">Cell membrane</keyword>